<evidence type="ECO:0000313" key="4">
    <source>
        <dbReference type="EMBL" id="KIL80195.1"/>
    </source>
</evidence>
<protein>
    <submittedName>
        <fullName evidence="4">Spermine/spermidine acetyltransferase</fullName>
    </submittedName>
</protein>
<keyword evidence="1" id="KW-0808">Transferase</keyword>
<evidence type="ECO:0000313" key="5">
    <source>
        <dbReference type="Proteomes" id="UP000031982"/>
    </source>
</evidence>
<dbReference type="PANTHER" id="PTHR43420:SF47">
    <property type="entry name" value="N-ACETYLTRANSFERASE DOMAIN-CONTAINING PROTEIN"/>
    <property type="match status" value="1"/>
</dbReference>
<dbReference type="CDD" id="cd04301">
    <property type="entry name" value="NAT_SF"/>
    <property type="match status" value="1"/>
</dbReference>
<comment type="caution">
    <text evidence="4">The sequence shown here is derived from an EMBL/GenBank/DDBJ whole genome shotgun (WGS) entry which is preliminary data.</text>
</comment>
<dbReference type="PANTHER" id="PTHR43420">
    <property type="entry name" value="ACETYLTRANSFERASE"/>
    <property type="match status" value="1"/>
</dbReference>
<accession>A0ABR5AZP9</accession>
<keyword evidence="2" id="KW-0012">Acyltransferase</keyword>
<name>A0ABR5AZP9_BACBA</name>
<dbReference type="PROSITE" id="PS51186">
    <property type="entry name" value="GNAT"/>
    <property type="match status" value="1"/>
</dbReference>
<dbReference type="InterPro" id="IPR050680">
    <property type="entry name" value="YpeA/RimI_acetyltransf"/>
</dbReference>
<dbReference type="Gene3D" id="1.10.287.900">
    <property type="entry name" value="The crystal structure of the spermine/spermidine acetyltransferase from enterococcus faecali"/>
    <property type="match status" value="1"/>
</dbReference>
<dbReference type="Gene3D" id="3.40.630.30">
    <property type="match status" value="1"/>
</dbReference>
<keyword evidence="5" id="KW-1185">Reference proteome</keyword>
<dbReference type="RefSeq" id="WP_041113018.1">
    <property type="nucleotide sequence ID" value="NZ_BSSZ01000003.1"/>
</dbReference>
<dbReference type="InterPro" id="IPR016181">
    <property type="entry name" value="Acyl_CoA_acyltransferase"/>
</dbReference>
<reference evidence="4 5" key="1">
    <citation type="submission" date="2015-01" db="EMBL/GenBank/DDBJ databases">
        <title>Genome Assembly of Bacillus badius MTCC 1458.</title>
        <authorList>
            <person name="Verma A."/>
            <person name="Khatri I."/>
            <person name="Mual P."/>
            <person name="Subramanian S."/>
            <person name="Krishnamurthi S."/>
        </authorList>
    </citation>
    <scope>NUCLEOTIDE SEQUENCE [LARGE SCALE GENOMIC DNA]</scope>
    <source>
        <strain evidence="4 5">MTCC 1458</strain>
    </source>
</reference>
<evidence type="ECO:0000256" key="2">
    <source>
        <dbReference type="ARBA" id="ARBA00023315"/>
    </source>
</evidence>
<dbReference type="EMBL" id="JXLP01000001">
    <property type="protein sequence ID" value="KIL80195.1"/>
    <property type="molecule type" value="Genomic_DNA"/>
</dbReference>
<dbReference type="Pfam" id="PF00583">
    <property type="entry name" value="Acetyltransf_1"/>
    <property type="match status" value="1"/>
</dbReference>
<dbReference type="SUPFAM" id="SSF55729">
    <property type="entry name" value="Acyl-CoA N-acyltransferases (Nat)"/>
    <property type="match status" value="1"/>
</dbReference>
<evidence type="ECO:0000256" key="1">
    <source>
        <dbReference type="ARBA" id="ARBA00022679"/>
    </source>
</evidence>
<proteinExistence type="predicted"/>
<feature type="domain" description="N-acetyltransferase" evidence="3">
    <location>
        <begin position="3"/>
        <end position="150"/>
    </location>
</feature>
<dbReference type="InterPro" id="IPR027455">
    <property type="entry name" value="Sper_AcTfrase_N"/>
</dbReference>
<evidence type="ECO:0000259" key="3">
    <source>
        <dbReference type="PROSITE" id="PS51186"/>
    </source>
</evidence>
<dbReference type="GeneID" id="92775177"/>
<dbReference type="InterPro" id="IPR000182">
    <property type="entry name" value="GNAT_dom"/>
</dbReference>
<organism evidence="4 5">
    <name type="scientific">Bacillus badius</name>
    <dbReference type="NCBI Taxonomy" id="1455"/>
    <lineage>
        <taxon>Bacteria</taxon>
        <taxon>Bacillati</taxon>
        <taxon>Bacillota</taxon>
        <taxon>Bacilli</taxon>
        <taxon>Bacillales</taxon>
        <taxon>Bacillaceae</taxon>
        <taxon>Pseudobacillus</taxon>
    </lineage>
</organism>
<gene>
    <name evidence="4" type="ORF">SD77_0043</name>
</gene>
<dbReference type="Proteomes" id="UP000031982">
    <property type="component" value="Unassembled WGS sequence"/>
</dbReference>
<sequence>MGLRIREVTADNWKAIAALSVDESQKEFIESNLFSLAQSKFEPQWKSVGLYDADVLVGYAMYGRDQSTGRVWLDRFMIDLQFQGQGYASRFLPGLLAAIQQHYDCDVIYLSVYPENARAQHVYEKFGFKLNGEIDKAGLVHGLVMKLDVQERRTS</sequence>